<organism evidence="6 7">
    <name type="scientific">Gracilibacillus halophilus YIM-C55.5</name>
    <dbReference type="NCBI Taxonomy" id="1308866"/>
    <lineage>
        <taxon>Bacteria</taxon>
        <taxon>Bacillati</taxon>
        <taxon>Bacillota</taxon>
        <taxon>Bacilli</taxon>
        <taxon>Bacillales</taxon>
        <taxon>Bacillaceae</taxon>
        <taxon>Gracilibacillus</taxon>
    </lineage>
</organism>
<dbReference type="STRING" id="1308866.J416_12774"/>
<evidence type="ECO:0000313" key="6">
    <source>
        <dbReference type="EMBL" id="ENH96078.1"/>
    </source>
</evidence>
<dbReference type="PATRIC" id="fig|1308866.3.peg.2583"/>
<dbReference type="Pfam" id="PF00126">
    <property type="entry name" value="HTH_1"/>
    <property type="match status" value="1"/>
</dbReference>
<comment type="caution">
    <text evidence="6">The sequence shown here is derived from an EMBL/GenBank/DDBJ whole genome shotgun (WGS) entry which is preliminary data.</text>
</comment>
<dbReference type="EMBL" id="APML01000060">
    <property type="protein sequence ID" value="ENH96078.1"/>
    <property type="molecule type" value="Genomic_DNA"/>
</dbReference>
<evidence type="ECO:0000256" key="4">
    <source>
        <dbReference type="ARBA" id="ARBA00023163"/>
    </source>
</evidence>
<dbReference type="AlphaFoldDB" id="N4W773"/>
<dbReference type="GO" id="GO:0000976">
    <property type="term" value="F:transcription cis-regulatory region binding"/>
    <property type="evidence" value="ECO:0007669"/>
    <property type="project" value="TreeGrafter"/>
</dbReference>
<dbReference type="GO" id="GO:0003700">
    <property type="term" value="F:DNA-binding transcription factor activity"/>
    <property type="evidence" value="ECO:0007669"/>
    <property type="project" value="InterPro"/>
</dbReference>
<dbReference type="CDD" id="cd05466">
    <property type="entry name" value="PBP2_LTTR_substrate"/>
    <property type="match status" value="1"/>
</dbReference>
<dbReference type="FunFam" id="1.10.10.10:FF:000001">
    <property type="entry name" value="LysR family transcriptional regulator"/>
    <property type="match status" value="1"/>
</dbReference>
<proteinExistence type="inferred from homology"/>
<evidence type="ECO:0000256" key="3">
    <source>
        <dbReference type="ARBA" id="ARBA00023125"/>
    </source>
</evidence>
<dbReference type="PANTHER" id="PTHR30126:SF40">
    <property type="entry name" value="HTH-TYPE TRANSCRIPTIONAL REGULATOR GLTR"/>
    <property type="match status" value="1"/>
</dbReference>
<keyword evidence="4" id="KW-0804">Transcription</keyword>
<feature type="domain" description="HTH lysR-type" evidence="5">
    <location>
        <begin position="1"/>
        <end position="58"/>
    </location>
</feature>
<dbReference type="Pfam" id="PF03466">
    <property type="entry name" value="LysR_substrate"/>
    <property type="match status" value="1"/>
</dbReference>
<name>N4W773_9BACI</name>
<dbReference type="SUPFAM" id="SSF53850">
    <property type="entry name" value="Periplasmic binding protein-like II"/>
    <property type="match status" value="1"/>
</dbReference>
<evidence type="ECO:0000313" key="7">
    <source>
        <dbReference type="Proteomes" id="UP000012283"/>
    </source>
</evidence>
<gene>
    <name evidence="6" type="ORF">J416_12774</name>
</gene>
<sequence length="290" mass="33361">MNTEALEYFIKVYEKKSVTAAAKELYITPQGISKTIKQLELELETELFYRGPRGVEATEAGELLHARARHLRYLIEDIKKEISIISGSKGVLNVLVTYSTTSVLPVQDLFRFSEQYPDIQMKLKEYPDEHPIQQLFEEEVDVGIVMEPYNIDNCEYEIIAHGEVVLVVSHHHPLAKKDEVSIADLEEESIVLKAVESEQEHIFMEKCFDYGFTPNVIHEFGSILTAHRLCEMNDYVGVSIDFVEESVQNPKLKTIRISESVPQNVYLVYRKRGIQSKAVALFQQYIRDIM</sequence>
<accession>N4W773</accession>
<dbReference type="InterPro" id="IPR036390">
    <property type="entry name" value="WH_DNA-bd_sf"/>
</dbReference>
<dbReference type="OrthoDB" id="9778774at2"/>
<dbReference type="RefSeq" id="WP_003472593.1">
    <property type="nucleotide sequence ID" value="NZ_APML01000060.1"/>
</dbReference>
<evidence type="ECO:0000256" key="1">
    <source>
        <dbReference type="ARBA" id="ARBA00009437"/>
    </source>
</evidence>
<dbReference type="eggNOG" id="COG0583">
    <property type="taxonomic scope" value="Bacteria"/>
</dbReference>
<keyword evidence="2" id="KW-0805">Transcription regulation</keyword>
<dbReference type="Proteomes" id="UP000012283">
    <property type="component" value="Unassembled WGS sequence"/>
</dbReference>
<dbReference type="InterPro" id="IPR000847">
    <property type="entry name" value="LysR_HTH_N"/>
</dbReference>
<dbReference type="Gene3D" id="3.40.190.290">
    <property type="match status" value="1"/>
</dbReference>
<dbReference type="Gene3D" id="1.10.10.10">
    <property type="entry name" value="Winged helix-like DNA-binding domain superfamily/Winged helix DNA-binding domain"/>
    <property type="match status" value="1"/>
</dbReference>
<evidence type="ECO:0000259" key="5">
    <source>
        <dbReference type="PROSITE" id="PS50931"/>
    </source>
</evidence>
<reference evidence="6 7" key="1">
    <citation type="submission" date="2013-03" db="EMBL/GenBank/DDBJ databases">
        <title>Draft genome sequence of Gracibacillus halophilus YIM-C55.5, a moderately halophilic and thermophilic organism from the Xiaochaidamu salt lake.</title>
        <authorList>
            <person name="Sugumar T."/>
            <person name="Polireddy D.R."/>
            <person name="Antony A."/>
            <person name="Madhava Y.R."/>
            <person name="Sivakumar N."/>
        </authorList>
    </citation>
    <scope>NUCLEOTIDE SEQUENCE [LARGE SCALE GENOMIC DNA]</scope>
    <source>
        <strain evidence="6 7">YIM-C55.5</strain>
    </source>
</reference>
<dbReference type="SUPFAM" id="SSF46785">
    <property type="entry name" value="Winged helix' DNA-binding domain"/>
    <property type="match status" value="1"/>
</dbReference>
<protein>
    <submittedName>
        <fullName evidence="6">LysR family transcriptional regulator</fullName>
    </submittedName>
</protein>
<dbReference type="PROSITE" id="PS50931">
    <property type="entry name" value="HTH_LYSR"/>
    <property type="match status" value="1"/>
</dbReference>
<dbReference type="InterPro" id="IPR005119">
    <property type="entry name" value="LysR_subst-bd"/>
</dbReference>
<keyword evidence="7" id="KW-1185">Reference proteome</keyword>
<evidence type="ECO:0000256" key="2">
    <source>
        <dbReference type="ARBA" id="ARBA00023015"/>
    </source>
</evidence>
<dbReference type="PANTHER" id="PTHR30126">
    <property type="entry name" value="HTH-TYPE TRANSCRIPTIONAL REGULATOR"/>
    <property type="match status" value="1"/>
</dbReference>
<comment type="similarity">
    <text evidence="1">Belongs to the LysR transcriptional regulatory family.</text>
</comment>
<keyword evidence="3" id="KW-0238">DNA-binding</keyword>
<dbReference type="InterPro" id="IPR036388">
    <property type="entry name" value="WH-like_DNA-bd_sf"/>
</dbReference>